<evidence type="ECO:0000313" key="2">
    <source>
        <dbReference type="EMBL" id="KAK5784554.1"/>
    </source>
</evidence>
<dbReference type="EMBL" id="JARKNE010000011">
    <property type="protein sequence ID" value="KAK5784554.1"/>
    <property type="molecule type" value="Genomic_DNA"/>
</dbReference>
<proteinExistence type="predicted"/>
<evidence type="ECO:0000313" key="3">
    <source>
        <dbReference type="Proteomes" id="UP001358586"/>
    </source>
</evidence>
<name>A0ABR0N1Y3_GOSAR</name>
<sequence length="149" mass="17442">MWDQSWVRVVMHMLRGESFESNETGDINSSLGNEGILGAGSENKEVRNIKAWYRKYKGKKKNQREGENKVNNEGPKVVCRRTRHVCFDPHNPIPYLELGMVFRGSEKFKTALAKYEVKKRSDIVYLRNERGRNRARCREDGCLLEYMLL</sequence>
<dbReference type="Pfam" id="PF03108">
    <property type="entry name" value="DBD_Tnp_Mut"/>
    <property type="match status" value="1"/>
</dbReference>
<protein>
    <recommendedName>
        <fullName evidence="1">Transposase MuDR plant domain-containing protein</fullName>
    </recommendedName>
</protein>
<comment type="caution">
    <text evidence="2">The sequence shown here is derived from an EMBL/GenBank/DDBJ whole genome shotgun (WGS) entry which is preliminary data.</text>
</comment>
<keyword evidence="3" id="KW-1185">Reference proteome</keyword>
<gene>
    <name evidence="2" type="ORF">PVK06_039080</name>
</gene>
<organism evidence="2 3">
    <name type="scientific">Gossypium arboreum</name>
    <name type="common">Tree cotton</name>
    <name type="synonym">Gossypium nanking</name>
    <dbReference type="NCBI Taxonomy" id="29729"/>
    <lineage>
        <taxon>Eukaryota</taxon>
        <taxon>Viridiplantae</taxon>
        <taxon>Streptophyta</taxon>
        <taxon>Embryophyta</taxon>
        <taxon>Tracheophyta</taxon>
        <taxon>Spermatophyta</taxon>
        <taxon>Magnoliopsida</taxon>
        <taxon>eudicotyledons</taxon>
        <taxon>Gunneridae</taxon>
        <taxon>Pentapetalae</taxon>
        <taxon>rosids</taxon>
        <taxon>malvids</taxon>
        <taxon>Malvales</taxon>
        <taxon>Malvaceae</taxon>
        <taxon>Malvoideae</taxon>
        <taxon>Gossypium</taxon>
    </lineage>
</organism>
<feature type="domain" description="Transposase MuDR plant" evidence="1">
    <location>
        <begin position="97"/>
        <end position="142"/>
    </location>
</feature>
<reference evidence="2 3" key="1">
    <citation type="submission" date="2023-03" db="EMBL/GenBank/DDBJ databases">
        <title>WGS of Gossypium arboreum.</title>
        <authorList>
            <person name="Yu D."/>
        </authorList>
    </citation>
    <scope>NUCLEOTIDE SEQUENCE [LARGE SCALE GENOMIC DNA]</scope>
    <source>
        <tissue evidence="2">Leaf</tissue>
    </source>
</reference>
<evidence type="ECO:0000259" key="1">
    <source>
        <dbReference type="Pfam" id="PF03108"/>
    </source>
</evidence>
<accession>A0ABR0N1Y3</accession>
<dbReference type="Proteomes" id="UP001358586">
    <property type="component" value="Chromosome 11"/>
</dbReference>
<dbReference type="InterPro" id="IPR004332">
    <property type="entry name" value="Transposase_MuDR"/>
</dbReference>